<accession>A0A926HUP9</accession>
<evidence type="ECO:0000256" key="3">
    <source>
        <dbReference type="ARBA" id="ARBA00022777"/>
    </source>
</evidence>
<dbReference type="InterPro" id="IPR043129">
    <property type="entry name" value="ATPase_NBD"/>
</dbReference>
<proteinExistence type="inferred from homology"/>
<dbReference type="InterPro" id="IPR018483">
    <property type="entry name" value="Carb_kinase_FGGY_CS"/>
</dbReference>
<dbReference type="SUPFAM" id="SSF53067">
    <property type="entry name" value="Actin-like ATPase domain"/>
    <property type="match status" value="2"/>
</dbReference>
<keyword evidence="3 4" id="KW-0418">Kinase</keyword>
<protein>
    <submittedName>
        <fullName evidence="7">FGGY-family carbohydrate kinase</fullName>
    </submittedName>
</protein>
<feature type="domain" description="Carbohydrate kinase FGGY N-terminal" evidence="5">
    <location>
        <begin position="5"/>
        <end position="246"/>
    </location>
</feature>
<dbReference type="Proteomes" id="UP000620366">
    <property type="component" value="Unassembled WGS sequence"/>
</dbReference>
<dbReference type="GO" id="GO:0005975">
    <property type="term" value="P:carbohydrate metabolic process"/>
    <property type="evidence" value="ECO:0007669"/>
    <property type="project" value="InterPro"/>
</dbReference>
<dbReference type="GO" id="GO:0016301">
    <property type="term" value="F:kinase activity"/>
    <property type="evidence" value="ECO:0007669"/>
    <property type="project" value="UniProtKB-KW"/>
</dbReference>
<dbReference type="CDD" id="cd07804">
    <property type="entry name" value="ASKHA_NBD_FGGY_RrXK-like"/>
    <property type="match status" value="1"/>
</dbReference>
<evidence type="ECO:0000256" key="2">
    <source>
        <dbReference type="ARBA" id="ARBA00022679"/>
    </source>
</evidence>
<evidence type="ECO:0000313" key="8">
    <source>
        <dbReference type="Proteomes" id="UP000620366"/>
    </source>
</evidence>
<dbReference type="Pfam" id="PF00370">
    <property type="entry name" value="FGGY_N"/>
    <property type="match status" value="1"/>
</dbReference>
<comment type="similarity">
    <text evidence="1 4">Belongs to the FGGY kinase family.</text>
</comment>
<evidence type="ECO:0000259" key="6">
    <source>
        <dbReference type="Pfam" id="PF02782"/>
    </source>
</evidence>
<dbReference type="Pfam" id="PF02782">
    <property type="entry name" value="FGGY_C"/>
    <property type="match status" value="1"/>
</dbReference>
<dbReference type="Gene3D" id="3.30.420.40">
    <property type="match status" value="2"/>
</dbReference>
<dbReference type="InterPro" id="IPR018484">
    <property type="entry name" value="FGGY_N"/>
</dbReference>
<gene>
    <name evidence="7" type="ORF">H8695_03680</name>
</gene>
<sequence>MEKTYFLGVDVGTYESKGSIMDGEGNLIAKHAVGHKLLTPKPGWCEHDAEQSWWGDLCVITRALFEKSGLAPTDIAAVGTSVNGGDVLPVDRDCKPLRNAILYGIDTRNTREIAYLNDLFERENVSLTRRMNTTTLLPKALWIKNNEPEIYKKTYKLIPGATYLVAKLTGNFVMDYYTCNGWSPLYRHDKLAYDETVGKLVDIPRDKLADFGWTTDIAGKVTKEAAQATGLAEGTPVIVGTIDAPAEAVSTGVYNTGSLMVMLGSSTFFILVTDEWKQDDLLSTAPFIFPDTYMIAGGTSTSGTLTRWFRDNIFFDAIEKERETGRNAYDIMMDEIEGIPAGSDGLICLPYFVGERTPIQDPKARGVFFGLNLNHTRAHLYKSALEGISYAIAQHFDIWHAGNSTISKVMAVGGGTKNPPWLQMISDVTGETIHTSQITVGASYGDCMLAGLGVGYYRDRSEFDRLIKPGVTYSPNAGQHELYKPLRKLYDELYPATKELMHKL</sequence>
<dbReference type="InterPro" id="IPR018485">
    <property type="entry name" value="FGGY_C"/>
</dbReference>
<organism evidence="7 8">
    <name type="scientific">Feifania hominis</name>
    <dbReference type="NCBI Taxonomy" id="2763660"/>
    <lineage>
        <taxon>Bacteria</taxon>
        <taxon>Bacillati</taxon>
        <taxon>Bacillota</taxon>
        <taxon>Clostridia</taxon>
        <taxon>Eubacteriales</taxon>
        <taxon>Feifaniaceae</taxon>
        <taxon>Feifania</taxon>
    </lineage>
</organism>
<comment type="caution">
    <text evidence="7">The sequence shown here is derived from an EMBL/GenBank/DDBJ whole genome shotgun (WGS) entry which is preliminary data.</text>
</comment>
<dbReference type="PANTHER" id="PTHR43095">
    <property type="entry name" value="SUGAR KINASE"/>
    <property type="match status" value="1"/>
</dbReference>
<evidence type="ECO:0000256" key="4">
    <source>
        <dbReference type="RuleBase" id="RU003733"/>
    </source>
</evidence>
<dbReference type="RefSeq" id="WP_249299535.1">
    <property type="nucleotide sequence ID" value="NZ_JACRSP010000002.1"/>
</dbReference>
<dbReference type="AlphaFoldDB" id="A0A926HUP9"/>
<dbReference type="GO" id="GO:0016773">
    <property type="term" value="F:phosphotransferase activity, alcohol group as acceptor"/>
    <property type="evidence" value="ECO:0007669"/>
    <property type="project" value="InterPro"/>
</dbReference>
<dbReference type="EMBL" id="JACRSP010000002">
    <property type="protein sequence ID" value="MBC8535791.1"/>
    <property type="molecule type" value="Genomic_DNA"/>
</dbReference>
<keyword evidence="8" id="KW-1185">Reference proteome</keyword>
<reference evidence="7" key="1">
    <citation type="submission" date="2020-08" db="EMBL/GenBank/DDBJ databases">
        <title>Genome public.</title>
        <authorList>
            <person name="Liu C."/>
            <person name="Sun Q."/>
        </authorList>
    </citation>
    <scope>NUCLEOTIDE SEQUENCE</scope>
    <source>
        <strain evidence="7">BX7</strain>
    </source>
</reference>
<evidence type="ECO:0000256" key="1">
    <source>
        <dbReference type="ARBA" id="ARBA00009156"/>
    </source>
</evidence>
<dbReference type="PROSITE" id="PS00445">
    <property type="entry name" value="FGGY_KINASES_2"/>
    <property type="match status" value="1"/>
</dbReference>
<dbReference type="InterPro" id="IPR000577">
    <property type="entry name" value="Carb_kinase_FGGY"/>
</dbReference>
<evidence type="ECO:0000313" key="7">
    <source>
        <dbReference type="EMBL" id="MBC8535791.1"/>
    </source>
</evidence>
<evidence type="ECO:0000259" key="5">
    <source>
        <dbReference type="Pfam" id="PF00370"/>
    </source>
</evidence>
<keyword evidence="2 4" id="KW-0808">Transferase</keyword>
<dbReference type="InterPro" id="IPR050406">
    <property type="entry name" value="FGGY_Carb_Kinase"/>
</dbReference>
<dbReference type="PANTHER" id="PTHR43095:SF5">
    <property type="entry name" value="XYLULOSE KINASE"/>
    <property type="match status" value="1"/>
</dbReference>
<dbReference type="PIRSF" id="PIRSF000538">
    <property type="entry name" value="GlpK"/>
    <property type="match status" value="1"/>
</dbReference>
<feature type="domain" description="Carbohydrate kinase FGGY C-terminal" evidence="6">
    <location>
        <begin position="260"/>
        <end position="451"/>
    </location>
</feature>
<name>A0A926HUP9_9FIRM</name>